<gene>
    <name evidence="1" type="ORF">A3841_00760</name>
</gene>
<evidence type="ECO:0000313" key="1">
    <source>
        <dbReference type="EMBL" id="OKL39515.1"/>
    </source>
</evidence>
<proteinExistence type="predicted"/>
<name>A0A1Q5PBA8_9BACT</name>
<dbReference type="OrthoDB" id="9782620at2"/>
<accession>A0A1Q5PBA8</accession>
<organism evidence="1 2">
    <name type="scientific">Pontibacter flavimaris</name>
    <dbReference type="NCBI Taxonomy" id="1797110"/>
    <lineage>
        <taxon>Bacteria</taxon>
        <taxon>Pseudomonadati</taxon>
        <taxon>Bacteroidota</taxon>
        <taxon>Cytophagia</taxon>
        <taxon>Cytophagales</taxon>
        <taxon>Hymenobacteraceae</taxon>
        <taxon>Pontibacter</taxon>
    </lineage>
</organism>
<evidence type="ECO:0000313" key="2">
    <source>
        <dbReference type="Proteomes" id="UP000186551"/>
    </source>
</evidence>
<protein>
    <submittedName>
        <fullName evidence="1">Uncharacterized protein</fullName>
    </submittedName>
</protein>
<dbReference type="Proteomes" id="UP000186551">
    <property type="component" value="Unassembled WGS sequence"/>
</dbReference>
<dbReference type="RefSeq" id="WP_073852851.1">
    <property type="nucleotide sequence ID" value="NZ_LVWA01000008.1"/>
</dbReference>
<dbReference type="EMBL" id="LVWA01000008">
    <property type="protein sequence ID" value="OKL39515.1"/>
    <property type="molecule type" value="Genomic_DNA"/>
</dbReference>
<dbReference type="AlphaFoldDB" id="A0A1Q5PBA8"/>
<comment type="caution">
    <text evidence="1">The sequence shown here is derived from an EMBL/GenBank/DDBJ whole genome shotgun (WGS) entry which is preliminary data.</text>
</comment>
<keyword evidence="2" id="KW-1185">Reference proteome</keyword>
<reference evidence="1 2" key="1">
    <citation type="submission" date="2016-03" db="EMBL/GenBank/DDBJ databases">
        <title>Genome sequence of Pontibacter sp. nov., of the family cytophagaceae, isolated from marine sediment of the Yellow Sea, China.</title>
        <authorList>
            <person name="Zhang G."/>
            <person name="Zhang R."/>
        </authorList>
    </citation>
    <scope>NUCLEOTIDE SEQUENCE [LARGE SCALE GENOMIC DNA]</scope>
    <source>
        <strain evidence="1 2">S10-8</strain>
    </source>
</reference>
<sequence>MDHNFCKNQSNRLAMCRRYSIITKKMESKGTVRAARLLEQAQADNRFNAERIWGVVGTVRTFGT</sequence>